<evidence type="ECO:0000256" key="9">
    <source>
        <dbReference type="ARBA" id="ARBA00023463"/>
    </source>
</evidence>
<evidence type="ECO:0000256" key="7">
    <source>
        <dbReference type="ARBA" id="ARBA00023288"/>
    </source>
</evidence>
<dbReference type="Pfam" id="PF01529">
    <property type="entry name" value="DHHC"/>
    <property type="match status" value="1"/>
</dbReference>
<evidence type="ECO:0000259" key="12">
    <source>
        <dbReference type="Pfam" id="PF01529"/>
    </source>
</evidence>
<protein>
    <recommendedName>
        <fullName evidence="11">Palmitoyltransferase</fullName>
        <ecNumber evidence="11">2.3.1.225</ecNumber>
    </recommendedName>
</protein>
<feature type="transmembrane region" description="Helical" evidence="11">
    <location>
        <begin position="93"/>
        <end position="117"/>
    </location>
</feature>
<keyword evidence="5 11" id="KW-0472">Membrane</keyword>
<evidence type="ECO:0000256" key="10">
    <source>
        <dbReference type="ARBA" id="ARBA00048048"/>
    </source>
</evidence>
<evidence type="ECO:0000256" key="6">
    <source>
        <dbReference type="ARBA" id="ARBA00023139"/>
    </source>
</evidence>
<evidence type="ECO:0000256" key="8">
    <source>
        <dbReference type="ARBA" id="ARBA00023315"/>
    </source>
</evidence>
<dbReference type="EMBL" id="BTFZ01000001">
    <property type="protein sequence ID" value="GMM32815.1"/>
    <property type="molecule type" value="Genomic_DNA"/>
</dbReference>
<dbReference type="PANTHER" id="PTHR22883:SF43">
    <property type="entry name" value="PALMITOYLTRANSFERASE APP"/>
    <property type="match status" value="1"/>
</dbReference>
<dbReference type="GO" id="GO:0019706">
    <property type="term" value="F:protein-cysteine S-palmitoyltransferase activity"/>
    <property type="evidence" value="ECO:0007669"/>
    <property type="project" value="UniProtKB-EC"/>
</dbReference>
<comment type="subcellular location">
    <subcellularLocation>
        <location evidence="1">Endoplasmic reticulum membrane</location>
        <topology evidence="1">Multi-pass membrane protein</topology>
    </subcellularLocation>
</comment>
<keyword evidence="8 11" id="KW-0012">Acyltransferase</keyword>
<dbReference type="GO" id="GO:0005789">
    <property type="term" value="C:endoplasmic reticulum membrane"/>
    <property type="evidence" value="ECO:0007669"/>
    <property type="project" value="UniProtKB-SubCell"/>
</dbReference>
<name>A0AAV5QCZ6_9ASCO</name>
<dbReference type="PROSITE" id="PS50216">
    <property type="entry name" value="DHHC"/>
    <property type="match status" value="1"/>
</dbReference>
<comment type="catalytic activity">
    <reaction evidence="10 11">
        <text>L-cysteinyl-[protein] + hexadecanoyl-CoA = S-hexadecanoyl-L-cysteinyl-[protein] + CoA</text>
        <dbReference type="Rhea" id="RHEA:36683"/>
        <dbReference type="Rhea" id="RHEA-COMP:10131"/>
        <dbReference type="Rhea" id="RHEA-COMP:11032"/>
        <dbReference type="ChEBI" id="CHEBI:29950"/>
        <dbReference type="ChEBI" id="CHEBI:57287"/>
        <dbReference type="ChEBI" id="CHEBI:57379"/>
        <dbReference type="ChEBI" id="CHEBI:74151"/>
        <dbReference type="EC" id="2.3.1.225"/>
    </reaction>
</comment>
<organism evidence="13 14">
    <name type="scientific">Saccharomycopsis crataegensis</name>
    <dbReference type="NCBI Taxonomy" id="43959"/>
    <lineage>
        <taxon>Eukaryota</taxon>
        <taxon>Fungi</taxon>
        <taxon>Dikarya</taxon>
        <taxon>Ascomycota</taxon>
        <taxon>Saccharomycotina</taxon>
        <taxon>Saccharomycetes</taxon>
        <taxon>Saccharomycopsidaceae</taxon>
        <taxon>Saccharomycopsis</taxon>
    </lineage>
</organism>
<dbReference type="PANTHER" id="PTHR22883">
    <property type="entry name" value="ZINC FINGER DHHC DOMAIN CONTAINING PROTEIN"/>
    <property type="match status" value="1"/>
</dbReference>
<dbReference type="GO" id="GO:0006612">
    <property type="term" value="P:protein targeting to membrane"/>
    <property type="evidence" value="ECO:0007669"/>
    <property type="project" value="TreeGrafter"/>
</dbReference>
<evidence type="ECO:0000256" key="2">
    <source>
        <dbReference type="ARBA" id="ARBA00022679"/>
    </source>
</evidence>
<evidence type="ECO:0000256" key="11">
    <source>
        <dbReference type="RuleBase" id="RU079119"/>
    </source>
</evidence>
<feature type="transmembrane region" description="Helical" evidence="11">
    <location>
        <begin position="236"/>
        <end position="259"/>
    </location>
</feature>
<keyword evidence="7" id="KW-0449">Lipoprotein</keyword>
<dbReference type="GO" id="GO:0005794">
    <property type="term" value="C:Golgi apparatus"/>
    <property type="evidence" value="ECO:0007669"/>
    <property type="project" value="TreeGrafter"/>
</dbReference>
<gene>
    <name evidence="13" type="ORF">DASC09_001400</name>
</gene>
<evidence type="ECO:0000256" key="1">
    <source>
        <dbReference type="ARBA" id="ARBA00004477"/>
    </source>
</evidence>
<evidence type="ECO:0000313" key="13">
    <source>
        <dbReference type="EMBL" id="GMM32815.1"/>
    </source>
</evidence>
<evidence type="ECO:0000313" key="14">
    <source>
        <dbReference type="Proteomes" id="UP001360560"/>
    </source>
</evidence>
<proteinExistence type="inferred from homology"/>
<accession>A0AAV5QCZ6</accession>
<evidence type="ECO:0000256" key="5">
    <source>
        <dbReference type="ARBA" id="ARBA00023136"/>
    </source>
</evidence>
<keyword evidence="2 11" id="KW-0808">Transferase</keyword>
<feature type="domain" description="Palmitoyltransferase DHHC" evidence="12">
    <location>
        <begin position="191"/>
        <end position="315"/>
    </location>
</feature>
<feature type="transmembrane region" description="Helical" evidence="11">
    <location>
        <begin position="279"/>
        <end position="302"/>
    </location>
</feature>
<keyword evidence="6" id="KW-0564">Palmitate</keyword>
<keyword evidence="3 11" id="KW-0812">Transmembrane</keyword>
<comment type="similarity">
    <text evidence="9">Belongs to the DHHC palmitoyltransferase family. ERF2/ZDHHC9 subfamily.</text>
</comment>
<keyword evidence="4 11" id="KW-1133">Transmembrane helix</keyword>
<comment type="domain">
    <text evidence="11">The DHHC domain is required for palmitoyltransferase activity.</text>
</comment>
<evidence type="ECO:0000256" key="4">
    <source>
        <dbReference type="ARBA" id="ARBA00022989"/>
    </source>
</evidence>
<dbReference type="EC" id="2.3.1.225" evidence="11"/>
<dbReference type="GeneID" id="90070794"/>
<dbReference type="AlphaFoldDB" id="A0AAV5QCZ6"/>
<dbReference type="InterPro" id="IPR001594">
    <property type="entry name" value="Palmitoyltrfase_DHHC"/>
</dbReference>
<evidence type="ECO:0000256" key="3">
    <source>
        <dbReference type="ARBA" id="ARBA00022692"/>
    </source>
</evidence>
<keyword evidence="14" id="KW-1185">Reference proteome</keyword>
<reference evidence="13 14" key="1">
    <citation type="journal article" date="2023" name="Elife">
        <title>Identification of key yeast species and microbe-microbe interactions impacting larval growth of Drosophila in the wild.</title>
        <authorList>
            <person name="Mure A."/>
            <person name="Sugiura Y."/>
            <person name="Maeda R."/>
            <person name="Honda K."/>
            <person name="Sakurai N."/>
            <person name="Takahashi Y."/>
            <person name="Watada M."/>
            <person name="Katoh T."/>
            <person name="Gotoh A."/>
            <person name="Gotoh Y."/>
            <person name="Taniguchi I."/>
            <person name="Nakamura K."/>
            <person name="Hayashi T."/>
            <person name="Katayama T."/>
            <person name="Uemura T."/>
            <person name="Hattori Y."/>
        </authorList>
    </citation>
    <scope>NUCLEOTIDE SEQUENCE [LARGE SCALE GENOMIC DNA]</scope>
    <source>
        <strain evidence="13 14">SC-9</strain>
    </source>
</reference>
<feature type="transmembrane region" description="Helical" evidence="11">
    <location>
        <begin position="123"/>
        <end position="144"/>
    </location>
</feature>
<sequence>MATTRNNQRQYQSSLEMKAKHDASEIRTSLLRRISMWILTDPSGNGNSKSECHQKNSGSTTKTKNYEKMGVYNYLFCFGGRMRTTKQFYLRPYMFFTVFCIVSAAVIFFVFLSSWYWHNISPAVVIMFSYIWLHCFISFFKASFTDPGIMPRNTNIADEPFRLPNEYSNTISLPIINKSKEKLHVNCSVTTKYCPTCRIWRPPRTSHCMLCGVCVANLDHHCIWLNNCVGSRNYSYFFSFVLMAFLSTVYLNVCSYYFIFHHHSNSTPLDIIKKYPASLCLLIYSHLLMLYPFLLLLCHTYLNCVGLKTKEFLNNHVKASTLFKTGRFNVFNTKNTLKNFIIGICQPRGLAYVRARDEYINDRTLDKLPPLSV</sequence>
<comment type="caution">
    <text evidence="13">The sequence shown here is derived from an EMBL/GenBank/DDBJ whole genome shotgun (WGS) entry which is preliminary data.</text>
</comment>
<dbReference type="Proteomes" id="UP001360560">
    <property type="component" value="Unassembled WGS sequence"/>
</dbReference>
<dbReference type="RefSeq" id="XP_064849815.1">
    <property type="nucleotide sequence ID" value="XM_064993743.1"/>
</dbReference>
<dbReference type="InterPro" id="IPR039859">
    <property type="entry name" value="PFA4/ZDH16/20/ERF2-like"/>
</dbReference>